<reference evidence="14 15" key="1">
    <citation type="submission" date="2018-09" db="EMBL/GenBank/DDBJ databases">
        <title>A high-quality reference genome of wild soybean provides a powerful tool to mine soybean genomes.</title>
        <authorList>
            <person name="Xie M."/>
            <person name="Chung C.Y.L."/>
            <person name="Li M.-W."/>
            <person name="Wong F.-L."/>
            <person name="Chan T.-F."/>
            <person name="Lam H.-M."/>
        </authorList>
    </citation>
    <scope>NUCLEOTIDE SEQUENCE [LARGE SCALE GENOMIC DNA]</scope>
    <source>
        <strain evidence="15">cv. W05</strain>
        <tissue evidence="14">Hypocotyl of etiolated seedlings</tissue>
    </source>
</reference>
<dbReference type="GO" id="GO:0016020">
    <property type="term" value="C:membrane"/>
    <property type="evidence" value="ECO:0007669"/>
    <property type="project" value="UniProtKB-SubCell"/>
</dbReference>
<keyword evidence="6 12" id="KW-0732">Signal</keyword>
<dbReference type="EMBL" id="QZWG01000008">
    <property type="protein sequence ID" value="RZB95809.1"/>
    <property type="molecule type" value="Genomic_DNA"/>
</dbReference>
<evidence type="ECO:0000256" key="4">
    <source>
        <dbReference type="ARBA" id="ARBA00022525"/>
    </source>
</evidence>
<comment type="caution">
    <text evidence="14">The sequence shown here is derived from an EMBL/GenBank/DDBJ whole genome shotgun (WGS) entry which is preliminary data.</text>
</comment>
<dbReference type="InterPro" id="IPR051848">
    <property type="entry name" value="PGIP"/>
</dbReference>
<keyword evidence="5" id="KW-0433">Leucine-rich repeat</keyword>
<dbReference type="Pfam" id="PF08263">
    <property type="entry name" value="LRRNT_2"/>
    <property type="match status" value="1"/>
</dbReference>
<keyword evidence="3" id="KW-0134">Cell wall</keyword>
<dbReference type="PANTHER" id="PTHR48059">
    <property type="entry name" value="POLYGALACTURONASE INHIBITOR 1"/>
    <property type="match status" value="1"/>
</dbReference>
<organism evidence="14 15">
    <name type="scientific">Glycine soja</name>
    <name type="common">Wild soybean</name>
    <dbReference type="NCBI Taxonomy" id="3848"/>
    <lineage>
        <taxon>Eukaryota</taxon>
        <taxon>Viridiplantae</taxon>
        <taxon>Streptophyta</taxon>
        <taxon>Embryophyta</taxon>
        <taxon>Tracheophyta</taxon>
        <taxon>Spermatophyta</taxon>
        <taxon>Magnoliopsida</taxon>
        <taxon>eudicotyledons</taxon>
        <taxon>Gunneridae</taxon>
        <taxon>Pentapetalae</taxon>
        <taxon>rosids</taxon>
        <taxon>fabids</taxon>
        <taxon>Fabales</taxon>
        <taxon>Fabaceae</taxon>
        <taxon>Papilionoideae</taxon>
        <taxon>50 kb inversion clade</taxon>
        <taxon>NPAAA clade</taxon>
        <taxon>indigoferoid/millettioid clade</taxon>
        <taxon>Phaseoleae</taxon>
        <taxon>Glycine</taxon>
        <taxon>Glycine subgen. Soja</taxon>
    </lineage>
</organism>
<feature type="signal peptide" evidence="12">
    <location>
        <begin position="1"/>
        <end position="17"/>
    </location>
</feature>
<protein>
    <submittedName>
        <fullName evidence="14">Polygalacturonase inhibitor 1</fullName>
    </submittedName>
</protein>
<evidence type="ECO:0000256" key="12">
    <source>
        <dbReference type="SAM" id="SignalP"/>
    </source>
</evidence>
<evidence type="ECO:0000256" key="8">
    <source>
        <dbReference type="ARBA" id="ARBA00022821"/>
    </source>
</evidence>
<evidence type="ECO:0000256" key="7">
    <source>
        <dbReference type="ARBA" id="ARBA00022737"/>
    </source>
</evidence>
<evidence type="ECO:0000256" key="1">
    <source>
        <dbReference type="ARBA" id="ARBA00004170"/>
    </source>
</evidence>
<dbReference type="Gene3D" id="3.80.10.10">
    <property type="entry name" value="Ribonuclease Inhibitor"/>
    <property type="match status" value="1"/>
</dbReference>
<dbReference type="SMR" id="A0A445JBF6"/>
<dbReference type="InterPro" id="IPR001611">
    <property type="entry name" value="Leu-rich_rpt"/>
</dbReference>
<dbReference type="InterPro" id="IPR032675">
    <property type="entry name" value="LRR_dom_sf"/>
</dbReference>
<evidence type="ECO:0000313" key="14">
    <source>
        <dbReference type="EMBL" id="RZB95809.1"/>
    </source>
</evidence>
<dbReference type="Pfam" id="PF00560">
    <property type="entry name" value="LRR_1"/>
    <property type="match status" value="3"/>
</dbReference>
<dbReference type="PANTHER" id="PTHR48059:SF24">
    <property type="entry name" value="POLYGALACTURONASE INHIBITOR"/>
    <property type="match status" value="1"/>
</dbReference>
<evidence type="ECO:0000256" key="6">
    <source>
        <dbReference type="ARBA" id="ARBA00022729"/>
    </source>
</evidence>
<keyword evidence="4" id="KW-0964">Secreted</keyword>
<comment type="subcellular location">
    <subcellularLocation>
        <location evidence="1">Membrane</location>
        <topology evidence="1">Peripheral membrane protein</topology>
    </subcellularLocation>
    <subcellularLocation>
        <location evidence="2">Secreted</location>
        <location evidence="2">Cell wall</location>
    </subcellularLocation>
</comment>
<keyword evidence="15" id="KW-1185">Reference proteome</keyword>
<keyword evidence="8" id="KW-0611">Plant defense</keyword>
<keyword evidence="9" id="KW-0472">Membrane</keyword>
<dbReference type="SUPFAM" id="SSF52058">
    <property type="entry name" value="L domain-like"/>
    <property type="match status" value="1"/>
</dbReference>
<dbReference type="Proteomes" id="UP000289340">
    <property type="component" value="Chromosome 8"/>
</dbReference>
<name>A0A445JBF6_GLYSO</name>
<proteinExistence type="inferred from homology"/>
<dbReference type="FunFam" id="3.80.10.10:FF:000400">
    <property type="entry name" value="Nuclear pore complex protein NUP107"/>
    <property type="match status" value="1"/>
</dbReference>
<evidence type="ECO:0000259" key="13">
    <source>
        <dbReference type="Pfam" id="PF08263"/>
    </source>
</evidence>
<feature type="domain" description="Leucine-rich repeat-containing N-terminal plant-type" evidence="13">
    <location>
        <begin position="21"/>
        <end position="59"/>
    </location>
</feature>
<dbReference type="GO" id="GO:0006952">
    <property type="term" value="P:defense response"/>
    <property type="evidence" value="ECO:0007669"/>
    <property type="project" value="UniProtKB-KW"/>
</dbReference>
<evidence type="ECO:0000256" key="2">
    <source>
        <dbReference type="ARBA" id="ARBA00004191"/>
    </source>
</evidence>
<dbReference type="InterPro" id="IPR013210">
    <property type="entry name" value="LRR_N_plant-typ"/>
</dbReference>
<keyword evidence="7" id="KW-0677">Repeat</keyword>
<evidence type="ECO:0000256" key="11">
    <source>
        <dbReference type="ARBA" id="ARBA00038043"/>
    </source>
</evidence>
<dbReference type="Gramene" id="XM_028391281.1">
    <property type="protein sequence ID" value="XP_028247082.1"/>
    <property type="gene ID" value="LOC114424433"/>
</dbReference>
<evidence type="ECO:0000256" key="5">
    <source>
        <dbReference type="ARBA" id="ARBA00022614"/>
    </source>
</evidence>
<sequence>MIIVLLIVLYLSAPALSKLCNQDKQVLLQIKKELGNPTKLSSWLPTTDYCDTIWEGVACVIDSNNQTCRVDILYLSHLNLPKPYPIPPSIGNLPYLNYLYLINTNFCGAIPSSIANLTNLNYLNITYTNVSGTIPDFLSHIKTLVSIDFSYNNLSGNLPASLSSLPNLGEMIFTGNRISGAIPDSFGSFSEELILMRLSRNRLTGKIPATLAKLNLRFLDLSRNMLEGDASVLFGSEKDTVQINLGKNNLAFDLGKVEFSEILAILDLRHNRIYGTLPQGLTALKHLTKLNVSNNNLCGEIPQGGNLQRIKVNSYAHNKCLCGSPLPACTLVN</sequence>
<accession>A0A445JBF6</accession>
<feature type="chain" id="PRO_5019016626" evidence="12">
    <location>
        <begin position="18"/>
        <end position="333"/>
    </location>
</feature>
<dbReference type="AlphaFoldDB" id="A0A445JBF6"/>
<evidence type="ECO:0000313" key="15">
    <source>
        <dbReference type="Proteomes" id="UP000289340"/>
    </source>
</evidence>
<comment type="similarity">
    <text evidence="11">Belongs to the polygalacturonase-inhibiting protein family.</text>
</comment>
<evidence type="ECO:0000256" key="3">
    <source>
        <dbReference type="ARBA" id="ARBA00022512"/>
    </source>
</evidence>
<gene>
    <name evidence="14" type="ORF">D0Y65_019920</name>
</gene>
<evidence type="ECO:0000256" key="9">
    <source>
        <dbReference type="ARBA" id="ARBA00023136"/>
    </source>
</evidence>
<evidence type="ECO:0000256" key="10">
    <source>
        <dbReference type="ARBA" id="ARBA00023157"/>
    </source>
</evidence>
<keyword evidence="10" id="KW-1015">Disulfide bond</keyword>